<protein>
    <submittedName>
        <fullName evidence="2">DUF3473 domain-containing protein</fullName>
    </submittedName>
</protein>
<name>A0A6P0UIQ3_9FLAO</name>
<dbReference type="PROSITE" id="PS51677">
    <property type="entry name" value="NODB"/>
    <property type="match status" value="1"/>
</dbReference>
<dbReference type="SUPFAM" id="SSF88713">
    <property type="entry name" value="Glycoside hydrolase/deacetylase"/>
    <property type="match status" value="1"/>
</dbReference>
<evidence type="ECO:0000313" key="2">
    <source>
        <dbReference type="EMBL" id="NER13241.1"/>
    </source>
</evidence>
<dbReference type="AlphaFoldDB" id="A0A6P0UIQ3"/>
<dbReference type="PANTHER" id="PTHR47561">
    <property type="entry name" value="POLYSACCHARIDE DEACETYLASE FAMILY PROTEIN (AFU_ORTHOLOGUE AFUA_6G05030)"/>
    <property type="match status" value="1"/>
</dbReference>
<dbReference type="EMBL" id="JAABOO010000001">
    <property type="protein sequence ID" value="NER13241.1"/>
    <property type="molecule type" value="Genomic_DNA"/>
</dbReference>
<dbReference type="Proteomes" id="UP000468581">
    <property type="component" value="Unassembled WGS sequence"/>
</dbReference>
<proteinExistence type="predicted"/>
<gene>
    <name evidence="2" type="ORF">GWK08_07305</name>
</gene>
<sequence>MNILTFDIEEWFHILDNNSTKTEKEWGNYESRIHENMDRIFSVLEKNNIKATFFCLGWIAQKYPDIIKRINELGYEIGTHSHMHQLAYEMKPDEYREDLRISIDTLEQIIGEKIKSYRAPGFSITRENLWAFEILAEMGIENDSSIFPANRAHGGIPQFQQDSPCIISYRGIELKEFPINTYSLFGKNLIFSGGGYFRLLPYRLVHYMAKQSPYMMTYFHPRDFDPGQPVIKELSAFRKFKSYYGLGGSFSKLEKFIKDYSFVDLKTYSEEINWNEVTKVGLD</sequence>
<dbReference type="GO" id="GO:0005975">
    <property type="term" value="P:carbohydrate metabolic process"/>
    <property type="evidence" value="ECO:0007669"/>
    <property type="project" value="InterPro"/>
</dbReference>
<reference evidence="2 3" key="1">
    <citation type="submission" date="2020-01" db="EMBL/GenBank/DDBJ databases">
        <title>Leptobacterium flavescens.</title>
        <authorList>
            <person name="Wang G."/>
        </authorList>
    </citation>
    <scope>NUCLEOTIDE SEQUENCE [LARGE SCALE GENOMIC DNA]</scope>
    <source>
        <strain evidence="2 3">KCTC 22160</strain>
    </source>
</reference>
<dbReference type="Pfam" id="PF01522">
    <property type="entry name" value="Polysacc_deac_1"/>
    <property type="match status" value="1"/>
</dbReference>
<evidence type="ECO:0000259" key="1">
    <source>
        <dbReference type="PROSITE" id="PS51677"/>
    </source>
</evidence>
<dbReference type="GO" id="GO:0016810">
    <property type="term" value="F:hydrolase activity, acting on carbon-nitrogen (but not peptide) bonds"/>
    <property type="evidence" value="ECO:0007669"/>
    <property type="project" value="InterPro"/>
</dbReference>
<dbReference type="Gene3D" id="3.20.20.370">
    <property type="entry name" value="Glycoside hydrolase/deacetylase"/>
    <property type="match status" value="1"/>
</dbReference>
<dbReference type="InterPro" id="IPR011330">
    <property type="entry name" value="Glyco_hydro/deAcase_b/a-brl"/>
</dbReference>
<dbReference type="InterPro" id="IPR002509">
    <property type="entry name" value="NODB_dom"/>
</dbReference>
<accession>A0A6P0UIQ3</accession>
<organism evidence="2 3">
    <name type="scientific">Leptobacterium flavescens</name>
    <dbReference type="NCBI Taxonomy" id="472055"/>
    <lineage>
        <taxon>Bacteria</taxon>
        <taxon>Pseudomonadati</taxon>
        <taxon>Bacteroidota</taxon>
        <taxon>Flavobacteriia</taxon>
        <taxon>Flavobacteriales</taxon>
        <taxon>Flavobacteriaceae</taxon>
        <taxon>Leptobacterium</taxon>
    </lineage>
</organism>
<evidence type="ECO:0000313" key="3">
    <source>
        <dbReference type="Proteomes" id="UP000468581"/>
    </source>
</evidence>
<dbReference type="Pfam" id="PF11959">
    <property type="entry name" value="DUF3473"/>
    <property type="match status" value="1"/>
</dbReference>
<dbReference type="RefSeq" id="WP_163606235.1">
    <property type="nucleotide sequence ID" value="NZ_JAABOO010000001.1"/>
</dbReference>
<dbReference type="PANTHER" id="PTHR47561:SF1">
    <property type="entry name" value="POLYSACCHARIDE DEACETYLASE FAMILY PROTEIN (AFU_ORTHOLOGUE AFUA_6G05030)"/>
    <property type="match status" value="1"/>
</dbReference>
<feature type="domain" description="NodB homology" evidence="1">
    <location>
        <begin position="23"/>
        <end position="283"/>
    </location>
</feature>
<dbReference type="InterPro" id="IPR045235">
    <property type="entry name" value="PuuE_HpPgdA-like"/>
</dbReference>
<dbReference type="CDD" id="cd10941">
    <property type="entry name" value="CE4_PuuE_HpPgdA_like_2"/>
    <property type="match status" value="1"/>
</dbReference>
<keyword evidence="3" id="KW-1185">Reference proteome</keyword>
<comment type="caution">
    <text evidence="2">The sequence shown here is derived from an EMBL/GenBank/DDBJ whole genome shotgun (WGS) entry which is preliminary data.</text>
</comment>
<dbReference type="InterPro" id="IPR022560">
    <property type="entry name" value="DUF3473"/>
</dbReference>